<keyword evidence="1" id="KW-0813">Transport</keyword>
<name>A0ABT8R913_9BACT</name>
<dbReference type="RefSeq" id="WP_302039379.1">
    <property type="nucleotide sequence ID" value="NZ_JAUKPO010000012.1"/>
</dbReference>
<evidence type="ECO:0000256" key="3">
    <source>
        <dbReference type="ARBA" id="ARBA00022840"/>
    </source>
</evidence>
<protein>
    <submittedName>
        <fullName evidence="5">ABC transporter ATP-binding protein</fullName>
    </submittedName>
</protein>
<evidence type="ECO:0000256" key="1">
    <source>
        <dbReference type="ARBA" id="ARBA00022448"/>
    </source>
</evidence>
<reference evidence="5" key="1">
    <citation type="submission" date="2023-07" db="EMBL/GenBank/DDBJ databases">
        <title>The genome sequence of Rhodocytophaga aerolata KACC 12507.</title>
        <authorList>
            <person name="Zhang X."/>
        </authorList>
    </citation>
    <scope>NUCLEOTIDE SEQUENCE</scope>
    <source>
        <strain evidence="5">KACC 12507</strain>
    </source>
</reference>
<keyword evidence="3 5" id="KW-0067">ATP-binding</keyword>
<dbReference type="EMBL" id="JAUKPO010000012">
    <property type="protein sequence ID" value="MDO1448578.1"/>
    <property type="molecule type" value="Genomic_DNA"/>
</dbReference>
<evidence type="ECO:0000313" key="6">
    <source>
        <dbReference type="Proteomes" id="UP001168528"/>
    </source>
</evidence>
<dbReference type="Pfam" id="PF00005">
    <property type="entry name" value="ABC_tran"/>
    <property type="match status" value="1"/>
</dbReference>
<dbReference type="InterPro" id="IPR051782">
    <property type="entry name" value="ABC_Transporter_VariousFunc"/>
</dbReference>
<dbReference type="GO" id="GO:0005524">
    <property type="term" value="F:ATP binding"/>
    <property type="evidence" value="ECO:0007669"/>
    <property type="project" value="UniProtKB-KW"/>
</dbReference>
<dbReference type="Proteomes" id="UP001168528">
    <property type="component" value="Unassembled WGS sequence"/>
</dbReference>
<sequence length="278" mass="31146">MVELNNVNFKYKNKKPLFTDLNLQLGTGFIYGLLGKNGAGKSTLLKHIAGLLYPQSGQCKVFGYTASQRIPQMLEDIYVIPEEFELPSIALNAYTKSNAVFYAKFSYEQFNKYLTEFELPADAKLSTLSYGQKKKFLIAFGLATNARVLILDEPTNGLDIPSKSQFRKIVASALTEDKIIIISTHQVRDLENLIDFVVVLENGKIIFNKNIAEISERLAFEHSLAGVPASDILYHEDMPGRKAGITRNRSGQETRVDLELLFNGVIKDTSVINSHFVK</sequence>
<dbReference type="PANTHER" id="PTHR42939:SF1">
    <property type="entry name" value="ABC TRANSPORTER ATP-BINDING PROTEIN ALBC-RELATED"/>
    <property type="match status" value="1"/>
</dbReference>
<dbReference type="Gene3D" id="3.40.50.300">
    <property type="entry name" value="P-loop containing nucleotide triphosphate hydrolases"/>
    <property type="match status" value="1"/>
</dbReference>
<organism evidence="5 6">
    <name type="scientific">Rhodocytophaga aerolata</name>
    <dbReference type="NCBI Taxonomy" id="455078"/>
    <lineage>
        <taxon>Bacteria</taxon>
        <taxon>Pseudomonadati</taxon>
        <taxon>Bacteroidota</taxon>
        <taxon>Cytophagia</taxon>
        <taxon>Cytophagales</taxon>
        <taxon>Rhodocytophagaceae</taxon>
        <taxon>Rhodocytophaga</taxon>
    </lineage>
</organism>
<dbReference type="PANTHER" id="PTHR42939">
    <property type="entry name" value="ABC TRANSPORTER ATP-BINDING PROTEIN ALBC-RELATED"/>
    <property type="match status" value="1"/>
</dbReference>
<dbReference type="CDD" id="cd03230">
    <property type="entry name" value="ABC_DR_subfamily_A"/>
    <property type="match status" value="1"/>
</dbReference>
<evidence type="ECO:0000256" key="2">
    <source>
        <dbReference type="ARBA" id="ARBA00022741"/>
    </source>
</evidence>
<accession>A0ABT8R913</accession>
<evidence type="ECO:0000259" key="4">
    <source>
        <dbReference type="PROSITE" id="PS50893"/>
    </source>
</evidence>
<evidence type="ECO:0000313" key="5">
    <source>
        <dbReference type="EMBL" id="MDO1448578.1"/>
    </source>
</evidence>
<feature type="domain" description="ABC transporter" evidence="4">
    <location>
        <begin position="2"/>
        <end position="227"/>
    </location>
</feature>
<dbReference type="SUPFAM" id="SSF52540">
    <property type="entry name" value="P-loop containing nucleoside triphosphate hydrolases"/>
    <property type="match status" value="1"/>
</dbReference>
<dbReference type="InterPro" id="IPR027417">
    <property type="entry name" value="P-loop_NTPase"/>
</dbReference>
<dbReference type="InterPro" id="IPR003593">
    <property type="entry name" value="AAA+_ATPase"/>
</dbReference>
<dbReference type="InterPro" id="IPR003439">
    <property type="entry name" value="ABC_transporter-like_ATP-bd"/>
</dbReference>
<keyword evidence="6" id="KW-1185">Reference proteome</keyword>
<dbReference type="PROSITE" id="PS50893">
    <property type="entry name" value="ABC_TRANSPORTER_2"/>
    <property type="match status" value="1"/>
</dbReference>
<proteinExistence type="predicted"/>
<comment type="caution">
    <text evidence="5">The sequence shown here is derived from an EMBL/GenBank/DDBJ whole genome shotgun (WGS) entry which is preliminary data.</text>
</comment>
<dbReference type="SMART" id="SM00382">
    <property type="entry name" value="AAA"/>
    <property type="match status" value="1"/>
</dbReference>
<keyword evidence="2" id="KW-0547">Nucleotide-binding</keyword>
<gene>
    <name evidence="5" type="ORF">Q0590_20040</name>
</gene>